<dbReference type="Pfam" id="PF18903">
    <property type="entry name" value="DUF5659"/>
    <property type="match status" value="1"/>
</dbReference>
<sequence length="91" mass="10660">MKIKNDFEYLPIEQYEELFDLGLISAISTNGLEIVATNRDPKFHPRVGFLFKRSKKLEKAINDYFDGNLLVDAKTFWTTCRDIKSRIRTTN</sequence>
<dbReference type="Proteomes" id="UP000033876">
    <property type="component" value="Unassembled WGS sequence"/>
</dbReference>
<reference evidence="2 3" key="1">
    <citation type="journal article" date="2015" name="Nature">
        <title>rRNA introns, odd ribosomes, and small enigmatic genomes across a large radiation of phyla.</title>
        <authorList>
            <person name="Brown C.T."/>
            <person name="Hug L.A."/>
            <person name="Thomas B.C."/>
            <person name="Sharon I."/>
            <person name="Castelle C.J."/>
            <person name="Singh A."/>
            <person name="Wilkins M.J."/>
            <person name="Williams K.H."/>
            <person name="Banfield J.F."/>
        </authorList>
    </citation>
    <scope>NUCLEOTIDE SEQUENCE [LARGE SCALE GENOMIC DNA]</scope>
</reference>
<proteinExistence type="predicted"/>
<evidence type="ECO:0000259" key="1">
    <source>
        <dbReference type="Pfam" id="PF18903"/>
    </source>
</evidence>
<dbReference type="InterPro" id="IPR043718">
    <property type="entry name" value="DUF5659"/>
</dbReference>
<protein>
    <recommendedName>
        <fullName evidence="1">DUF5659 domain-containing protein</fullName>
    </recommendedName>
</protein>
<evidence type="ECO:0000313" key="3">
    <source>
        <dbReference type="Proteomes" id="UP000033876"/>
    </source>
</evidence>
<name>A0A0G0GWB5_9BACT</name>
<gene>
    <name evidence="2" type="ORF">US50_C0019G0005</name>
</gene>
<dbReference type="AlphaFoldDB" id="A0A0G0GWB5"/>
<dbReference type="EMBL" id="LBTF01000019">
    <property type="protein sequence ID" value="KKQ35283.1"/>
    <property type="molecule type" value="Genomic_DNA"/>
</dbReference>
<comment type="caution">
    <text evidence="2">The sequence shown here is derived from an EMBL/GenBank/DDBJ whole genome shotgun (WGS) entry which is preliminary data.</text>
</comment>
<organism evidence="2 3">
    <name type="scientific">Candidatus Nomurabacteria bacterium GW2011_GWB1_37_5</name>
    <dbReference type="NCBI Taxonomy" id="1618742"/>
    <lineage>
        <taxon>Bacteria</taxon>
        <taxon>Candidatus Nomuraibacteriota</taxon>
    </lineage>
</organism>
<accession>A0A0G0GWB5</accession>
<feature type="domain" description="DUF5659" evidence="1">
    <location>
        <begin position="17"/>
        <end position="87"/>
    </location>
</feature>
<evidence type="ECO:0000313" key="2">
    <source>
        <dbReference type="EMBL" id="KKQ35283.1"/>
    </source>
</evidence>